<dbReference type="RefSeq" id="WP_168773883.1">
    <property type="nucleotide sequence ID" value="NZ_JAABNR010000004.1"/>
</dbReference>
<dbReference type="Gene3D" id="2.60.120.260">
    <property type="entry name" value="Galactose-binding domain-like"/>
    <property type="match status" value="2"/>
</dbReference>
<dbReference type="InterPro" id="IPR008928">
    <property type="entry name" value="6-hairpin_glycosidase_sf"/>
</dbReference>
<name>A0AAE5BVC0_9RHOB</name>
<dbReference type="SUPFAM" id="SSF48208">
    <property type="entry name" value="Six-hairpin glycosidases"/>
    <property type="match status" value="1"/>
</dbReference>
<dbReference type="GO" id="GO:0005975">
    <property type="term" value="P:carbohydrate metabolic process"/>
    <property type="evidence" value="ECO:0007669"/>
    <property type="project" value="InterPro"/>
</dbReference>
<dbReference type="Gene3D" id="1.50.10.10">
    <property type="match status" value="1"/>
</dbReference>
<comment type="caution">
    <text evidence="1">The sequence shown here is derived from an EMBL/GenBank/DDBJ whole genome shotgun (WGS) entry which is preliminary data.</text>
</comment>
<dbReference type="Proteomes" id="UP001193501">
    <property type="component" value="Unassembled WGS sequence"/>
</dbReference>
<proteinExistence type="predicted"/>
<dbReference type="PANTHER" id="PTHR34987:SF2">
    <property type="entry name" value="B, PUTATIVE (AFU_ORTHOLOGUE AFUA_7G05040)-RELATED"/>
    <property type="match status" value="1"/>
</dbReference>
<dbReference type="AlphaFoldDB" id="A0AAE5BVC0"/>
<dbReference type="InterPro" id="IPR012341">
    <property type="entry name" value="6hp_glycosidase-like_sf"/>
</dbReference>
<reference evidence="1" key="1">
    <citation type="submission" date="2020-01" db="EMBL/GenBank/DDBJ databases">
        <authorList>
            <person name="Chen W.-M."/>
        </authorList>
    </citation>
    <scope>NUCLEOTIDE SEQUENCE</scope>
    <source>
        <strain evidence="1">CYK-10</strain>
    </source>
</reference>
<evidence type="ECO:0000313" key="1">
    <source>
        <dbReference type="EMBL" id="NBZ87078.1"/>
    </source>
</evidence>
<dbReference type="PANTHER" id="PTHR34987">
    <property type="entry name" value="C, PUTATIVE (AFU_ORTHOLOGUE AFUA_3G02880)-RELATED"/>
    <property type="match status" value="1"/>
</dbReference>
<keyword evidence="2" id="KW-1185">Reference proteome</keyword>
<sequence>MTFRAVGPFAPGGALEGAFWIGSDHPFDLAECYLTFRRDIELAEPKGRFAIACDHRYRLWVNGVHIARGGCRSWPWAMAYDDHDISHALRVGLNRIEVQTYSPGYSHFAHVSRPACGWIGGMEGAPSDPRWRVSRDRSYAAEVPRVSIYGTGVEDRALPRDQGYAAPRILQPPEGPLWQGLHPRPLPLLREEVRGLTPWKVLPAPLPEGHGPASALHGQITRALSEPGAGRLTIYDLGVSQTVSPEVTIEGPGTLLISYAEKLAGDLPLISDPQTYCRMRVTDRYALSPGRNEVQPFTPRGARYLLLLSKAPPQVQVRTAHYPFDPISYPDQGALNPIAQTCRRTILTCLQDGFVDSIWRESSQWLGDVVPEALAFSAISDDPRPMKFALDMAAAGAAEDGILPSILPGDVPAYVVTDYNFSWVELLDLYLSHPKAEPDTLTRLAPVLHKMLGRFQQDLKDGLIHSQPGRRLFLDWSSMSRAEPNLTYNLRYLYALQIAHRLTGAWGAEAEALQQAIRTLGPDWRESPGGAPASQLALAFLSLTDTHHDPGAIIAASLGEAATRASPFMHHYVFAALQKAGRNDAIRQIIAKLWAPWGGLPTTQENWDISFPDGSACHGFSAHPLYWLKAAS</sequence>
<dbReference type="EMBL" id="JAABNR010000004">
    <property type="protein sequence ID" value="NBZ87078.1"/>
    <property type="molecule type" value="Genomic_DNA"/>
</dbReference>
<organism evidence="1 2">
    <name type="scientific">Stagnihabitans tardus</name>
    <dbReference type="NCBI Taxonomy" id="2699202"/>
    <lineage>
        <taxon>Bacteria</taxon>
        <taxon>Pseudomonadati</taxon>
        <taxon>Pseudomonadota</taxon>
        <taxon>Alphaproteobacteria</taxon>
        <taxon>Rhodobacterales</taxon>
        <taxon>Paracoccaceae</taxon>
        <taxon>Stagnihabitans</taxon>
    </lineage>
</organism>
<protein>
    <recommendedName>
        <fullName evidence="3">Alpha-L-rhamnosidase six-hairpin glycosidase domain-containing protein</fullName>
    </recommendedName>
</protein>
<accession>A0AAE5BVC0</accession>
<evidence type="ECO:0000313" key="2">
    <source>
        <dbReference type="Proteomes" id="UP001193501"/>
    </source>
</evidence>
<evidence type="ECO:0008006" key="3">
    <source>
        <dbReference type="Google" id="ProtNLM"/>
    </source>
</evidence>
<gene>
    <name evidence="1" type="ORF">GV832_05745</name>
</gene>